<reference evidence="2" key="1">
    <citation type="journal article" date="2019" name="Int. J. Syst. Evol. Microbiol.">
        <title>The Global Catalogue of Microorganisms (GCM) 10K type strain sequencing project: providing services to taxonomists for standard genome sequencing and annotation.</title>
        <authorList>
            <consortium name="The Broad Institute Genomics Platform"/>
            <consortium name="The Broad Institute Genome Sequencing Center for Infectious Disease"/>
            <person name="Wu L."/>
            <person name="Ma J."/>
        </authorList>
    </citation>
    <scope>NUCLEOTIDE SEQUENCE [LARGE SCALE GENOMIC DNA]</scope>
    <source>
        <strain evidence="2">CGMCC 1.12404</strain>
    </source>
</reference>
<evidence type="ECO:0008006" key="3">
    <source>
        <dbReference type="Google" id="ProtNLM"/>
    </source>
</evidence>
<sequence>MPYENRCPVCGEDRPANVQVKRDVAHCQICGFRYQLVEIDTETDWDTETYWEELMGAKSA</sequence>
<keyword evidence="2" id="KW-1185">Reference proteome</keyword>
<organism evidence="1 2">
    <name type="scientific">Kroppenstedtia guangzhouensis</name>
    <dbReference type="NCBI Taxonomy" id="1274356"/>
    <lineage>
        <taxon>Bacteria</taxon>
        <taxon>Bacillati</taxon>
        <taxon>Bacillota</taxon>
        <taxon>Bacilli</taxon>
        <taxon>Bacillales</taxon>
        <taxon>Thermoactinomycetaceae</taxon>
        <taxon>Kroppenstedtia</taxon>
    </lineage>
</organism>
<dbReference type="RefSeq" id="WP_188433701.1">
    <property type="nucleotide sequence ID" value="NZ_BMEX01000028.1"/>
</dbReference>
<evidence type="ECO:0000313" key="2">
    <source>
        <dbReference type="Proteomes" id="UP000617979"/>
    </source>
</evidence>
<accession>A0ABQ1H4Q8</accession>
<comment type="caution">
    <text evidence="1">The sequence shown here is derived from an EMBL/GenBank/DDBJ whole genome shotgun (WGS) entry which is preliminary data.</text>
</comment>
<name>A0ABQ1H4Q8_9BACL</name>
<evidence type="ECO:0000313" key="1">
    <source>
        <dbReference type="EMBL" id="GGA58154.1"/>
    </source>
</evidence>
<proteinExistence type="predicted"/>
<gene>
    <name evidence="1" type="ORF">GCM10007416_34210</name>
</gene>
<dbReference type="Proteomes" id="UP000617979">
    <property type="component" value="Unassembled WGS sequence"/>
</dbReference>
<protein>
    <recommendedName>
        <fullName evidence="3">Lysine biosynthesis protein LysW</fullName>
    </recommendedName>
</protein>
<dbReference type="EMBL" id="BMEX01000028">
    <property type="protein sequence ID" value="GGA58154.1"/>
    <property type="molecule type" value="Genomic_DNA"/>
</dbReference>